<name>A0A0W8FLI2_9ZZZZ</name>
<organism evidence="1">
    <name type="scientific">hydrocarbon metagenome</name>
    <dbReference type="NCBI Taxonomy" id="938273"/>
    <lineage>
        <taxon>unclassified sequences</taxon>
        <taxon>metagenomes</taxon>
        <taxon>ecological metagenomes</taxon>
    </lineage>
</organism>
<reference evidence="1" key="1">
    <citation type="journal article" date="2015" name="Proc. Natl. Acad. Sci. U.S.A.">
        <title>Networks of energetic and metabolic interactions define dynamics in microbial communities.</title>
        <authorList>
            <person name="Embree M."/>
            <person name="Liu J.K."/>
            <person name="Al-Bassam M.M."/>
            <person name="Zengler K."/>
        </authorList>
    </citation>
    <scope>NUCLEOTIDE SEQUENCE</scope>
</reference>
<accession>A0A0W8FLI2</accession>
<evidence type="ECO:0000313" key="1">
    <source>
        <dbReference type="EMBL" id="KUG21668.1"/>
    </source>
</evidence>
<dbReference type="EMBL" id="LNQE01001033">
    <property type="protein sequence ID" value="KUG21668.1"/>
    <property type="molecule type" value="Genomic_DNA"/>
</dbReference>
<gene>
    <name evidence="1" type="ORF">ASZ90_008564</name>
</gene>
<protein>
    <submittedName>
        <fullName evidence="1">Uncharacterized protein</fullName>
    </submittedName>
</protein>
<dbReference type="AlphaFoldDB" id="A0A0W8FLI2"/>
<comment type="caution">
    <text evidence="1">The sequence shown here is derived from an EMBL/GenBank/DDBJ whole genome shotgun (WGS) entry which is preliminary data.</text>
</comment>
<proteinExistence type="predicted"/>
<sequence length="187" mass="20676">MYESNKRLQCSAVGTGNGHLHFDGRKIFVVSRRPCRRISSSLIIGQIEIADIINKDISISQRCSGTFGNLYRSIIQSDCPDTICCGITVACTGKSKSRITGGRINIYHLGDFPGNPGHGHLSLLGCCRIFFDFNVSFYSLGNGHTANGSQNTHQNHSYDNLDECETVFRSAAAAIMKTKYFFIQLLR</sequence>